<dbReference type="AlphaFoldDB" id="A0A380T3Y9"/>
<feature type="signal peptide" evidence="1">
    <location>
        <begin position="1"/>
        <end position="23"/>
    </location>
</feature>
<dbReference type="InterPro" id="IPR036709">
    <property type="entry name" value="Autotransporte_beta_dom_sf"/>
</dbReference>
<dbReference type="RefSeq" id="WP_115088102.1">
    <property type="nucleotide sequence ID" value="NZ_CBCSFG010000001.1"/>
</dbReference>
<feature type="chain" id="PRO_5016854611" evidence="1">
    <location>
        <begin position="24"/>
        <end position="726"/>
    </location>
</feature>
<evidence type="ECO:0000259" key="2">
    <source>
        <dbReference type="PROSITE" id="PS51208"/>
    </source>
</evidence>
<dbReference type="EMBL" id="UIDD01000010">
    <property type="protein sequence ID" value="SUQ64554.1"/>
    <property type="molecule type" value="Genomic_DNA"/>
</dbReference>
<dbReference type="GO" id="GO:0008233">
    <property type="term" value="F:peptidase activity"/>
    <property type="evidence" value="ECO:0007669"/>
    <property type="project" value="UniProtKB-KW"/>
</dbReference>
<keyword evidence="4" id="KW-1185">Reference proteome</keyword>
<dbReference type="Gene3D" id="2.40.128.130">
    <property type="entry name" value="Autotransporter beta-domain"/>
    <property type="match status" value="1"/>
</dbReference>
<evidence type="ECO:0000313" key="3">
    <source>
        <dbReference type="EMBL" id="SUQ64554.1"/>
    </source>
</evidence>
<feature type="domain" description="Autotransporter" evidence="2">
    <location>
        <begin position="454"/>
        <end position="726"/>
    </location>
</feature>
<proteinExistence type="predicted"/>
<reference evidence="4" key="1">
    <citation type="submission" date="2018-07" db="EMBL/GenBank/DDBJ databases">
        <authorList>
            <person name="Blom J."/>
        </authorList>
    </citation>
    <scope>NUCLEOTIDE SEQUENCE [LARGE SCALE GENOMIC DNA]</scope>
    <source>
        <strain evidence="4">CCOS 864</strain>
    </source>
</reference>
<dbReference type="SUPFAM" id="SSF103515">
    <property type="entry name" value="Autotransporter"/>
    <property type="match status" value="1"/>
</dbReference>
<keyword evidence="3" id="KW-0378">Hydrolase</keyword>
<evidence type="ECO:0000313" key="4">
    <source>
        <dbReference type="Proteomes" id="UP000255177"/>
    </source>
</evidence>
<name>A0A380T3Y9_9PSED</name>
<dbReference type="SMART" id="SM00869">
    <property type="entry name" value="Autotransporter"/>
    <property type="match status" value="1"/>
</dbReference>
<dbReference type="NCBIfam" id="TIGR01414">
    <property type="entry name" value="autotrans_barl"/>
    <property type="match status" value="1"/>
</dbReference>
<dbReference type="EC" id="3.4.21.-" evidence="3"/>
<sequence>MPRSLLNRSVLALAVTSALPAQAQTLALAEQGFTATRLTSTENLELTGAVHTTGPGMTGVNLSGGNLQGNLINQSSIQVIGPDTVAMRLAGDGNAPLQLDRFINQGTLDASGEGATGLLIDGVAFHQDNQIINNGTIRATQTAIAIVDASVNVATDDPVWGPDRDRQPLTLINTGSLFATGNAIDASATDRQVNVTLNDQSSVRGNLKGLSNIQVLGDVRVDGSLIEVNKPGLFGAKGWLSVGSGFLERTGNLQLQSAHTTLDGNLAINQGSSLSLTLSSTTRPDTPILDVSETAAFGANSQISLTATGSDFSAQGSRYILLRADQLSIANNTLDVVSSSALLSVDSYSFDEHSIQATVTGKGQDAIDQMLLRQGATSNTRAALNAFTSDRVLATLEASNPLLQAFANSDERELAQLASQLPPEINGGATQAAMTSQRLNSEAANRRSAQLREQDSQPSGLWIQGLYNDAAQSRRDSIQGYNAYSRGIAIGADTRINEQLTAGLTYSYITTTLNGSNRNASEVDSQAFTLYGGFTQDNYFVDASLTYGLNSNQSKRDIAGSRAKADYDSDLLGLNLTAGYTYRITPHVLVEPRLAARYSLVTLDSYREKGSAAALKVDDQRYEAIELGAGLRAASRHAVGSGTLEPHARLMAYHDFAADQARTTSSFALGSSTFASHGAAVARDSYEAGIGVDYHLGAASLGLDYDYYGKSGFDANLLSATLRYQF</sequence>
<gene>
    <name evidence="3" type="ORF">CCOS864_04015</name>
</gene>
<dbReference type="GO" id="GO:0006508">
    <property type="term" value="P:proteolysis"/>
    <property type="evidence" value="ECO:0007669"/>
    <property type="project" value="UniProtKB-KW"/>
</dbReference>
<dbReference type="GO" id="GO:0019867">
    <property type="term" value="C:outer membrane"/>
    <property type="evidence" value="ECO:0007669"/>
    <property type="project" value="InterPro"/>
</dbReference>
<dbReference type="InterPro" id="IPR005546">
    <property type="entry name" value="Autotransporte_beta"/>
</dbReference>
<dbReference type="Pfam" id="PF03797">
    <property type="entry name" value="Autotransporter"/>
    <property type="match status" value="1"/>
</dbReference>
<dbReference type="Proteomes" id="UP000255177">
    <property type="component" value="Unassembled WGS sequence"/>
</dbReference>
<accession>A0A380T3Y9</accession>
<keyword evidence="3" id="KW-0645">Protease</keyword>
<dbReference type="PROSITE" id="PS51208">
    <property type="entry name" value="AUTOTRANSPORTER"/>
    <property type="match status" value="1"/>
</dbReference>
<keyword evidence="1" id="KW-0732">Signal</keyword>
<organism evidence="3 4">
    <name type="scientific">Pseudomonas wadenswilerensis</name>
    <dbReference type="NCBI Taxonomy" id="1785161"/>
    <lineage>
        <taxon>Bacteria</taxon>
        <taxon>Pseudomonadati</taxon>
        <taxon>Pseudomonadota</taxon>
        <taxon>Gammaproteobacteria</taxon>
        <taxon>Pseudomonadales</taxon>
        <taxon>Pseudomonadaceae</taxon>
        <taxon>Pseudomonas</taxon>
    </lineage>
</organism>
<evidence type="ECO:0000256" key="1">
    <source>
        <dbReference type="SAM" id="SignalP"/>
    </source>
</evidence>
<protein>
    <submittedName>
        <fullName evidence="3">Extracellular serine protease</fullName>
        <ecNumber evidence="3">3.4.21.-</ecNumber>
    </submittedName>
</protein>
<dbReference type="InterPro" id="IPR006315">
    <property type="entry name" value="OM_autotransptr_brl_dom"/>
</dbReference>